<dbReference type="GO" id="GO:0015937">
    <property type="term" value="P:coenzyme A biosynthetic process"/>
    <property type="evidence" value="ECO:0007669"/>
    <property type="project" value="InterPro"/>
</dbReference>
<dbReference type="PANTHER" id="PTHR10695:SF46">
    <property type="entry name" value="BIFUNCTIONAL COENZYME A SYNTHASE-RELATED"/>
    <property type="match status" value="1"/>
</dbReference>
<dbReference type="Pfam" id="PF01121">
    <property type="entry name" value="CoaE"/>
    <property type="match status" value="1"/>
</dbReference>
<dbReference type="Gene3D" id="3.40.50.300">
    <property type="entry name" value="P-loop containing nucleotide triphosphate hydrolases"/>
    <property type="match status" value="1"/>
</dbReference>
<evidence type="ECO:0008006" key="4">
    <source>
        <dbReference type="Google" id="ProtNLM"/>
    </source>
</evidence>
<dbReference type="EMBL" id="UINC01006336">
    <property type="protein sequence ID" value="SVA26928.1"/>
    <property type="molecule type" value="Genomic_DNA"/>
</dbReference>
<name>A0A381UGZ5_9ZZZZ</name>
<dbReference type="GO" id="GO:0005524">
    <property type="term" value="F:ATP binding"/>
    <property type="evidence" value="ECO:0007669"/>
    <property type="project" value="UniProtKB-KW"/>
</dbReference>
<dbReference type="InterPro" id="IPR001977">
    <property type="entry name" value="Depp_CoAkinase"/>
</dbReference>
<dbReference type="InterPro" id="IPR027417">
    <property type="entry name" value="P-loop_NTPase"/>
</dbReference>
<proteinExistence type="predicted"/>
<keyword evidence="2" id="KW-0067">ATP-binding</keyword>
<evidence type="ECO:0000313" key="3">
    <source>
        <dbReference type="EMBL" id="SVA26928.1"/>
    </source>
</evidence>
<dbReference type="PANTHER" id="PTHR10695">
    <property type="entry name" value="DEPHOSPHO-COA KINASE-RELATED"/>
    <property type="match status" value="1"/>
</dbReference>
<dbReference type="AlphaFoldDB" id="A0A381UGZ5"/>
<dbReference type="CDD" id="cd02022">
    <property type="entry name" value="DPCK"/>
    <property type="match status" value="1"/>
</dbReference>
<dbReference type="PROSITE" id="PS51219">
    <property type="entry name" value="DPCK"/>
    <property type="match status" value="1"/>
</dbReference>
<accession>A0A381UGZ5</accession>
<organism evidence="3">
    <name type="scientific">marine metagenome</name>
    <dbReference type="NCBI Taxonomy" id="408172"/>
    <lineage>
        <taxon>unclassified sequences</taxon>
        <taxon>metagenomes</taxon>
        <taxon>ecological metagenomes</taxon>
    </lineage>
</organism>
<protein>
    <recommendedName>
        <fullName evidence="4">Dephospho-CoA kinase</fullName>
    </recommendedName>
</protein>
<evidence type="ECO:0000256" key="2">
    <source>
        <dbReference type="ARBA" id="ARBA00022840"/>
    </source>
</evidence>
<reference evidence="3" key="1">
    <citation type="submission" date="2018-05" db="EMBL/GenBank/DDBJ databases">
        <authorList>
            <person name="Lanie J.A."/>
            <person name="Ng W.-L."/>
            <person name="Kazmierczak K.M."/>
            <person name="Andrzejewski T.M."/>
            <person name="Davidsen T.M."/>
            <person name="Wayne K.J."/>
            <person name="Tettelin H."/>
            <person name="Glass J.I."/>
            <person name="Rusch D."/>
            <person name="Podicherti R."/>
            <person name="Tsui H.-C.T."/>
            <person name="Winkler M.E."/>
        </authorList>
    </citation>
    <scope>NUCLEOTIDE SEQUENCE</scope>
</reference>
<gene>
    <name evidence="3" type="ORF">METZ01_LOCUS79782</name>
</gene>
<feature type="non-terminal residue" evidence="3">
    <location>
        <position position="113"/>
    </location>
</feature>
<dbReference type="GO" id="GO:0004140">
    <property type="term" value="F:dephospho-CoA kinase activity"/>
    <property type="evidence" value="ECO:0007669"/>
    <property type="project" value="InterPro"/>
</dbReference>
<sequence length="113" mass="12529">MFVVGLTGGIGSGKSVVAEKFHLFDILIVDADIVAREVVEPGKPCLEEIEKRFGSDILTDKGVLNRPKLREIIFSNEGERAWLESLLHPKIGERIMEELNYASSSYSILVSPL</sequence>
<dbReference type="SUPFAM" id="SSF52540">
    <property type="entry name" value="P-loop containing nucleoside triphosphate hydrolases"/>
    <property type="match status" value="1"/>
</dbReference>
<evidence type="ECO:0000256" key="1">
    <source>
        <dbReference type="ARBA" id="ARBA00022741"/>
    </source>
</evidence>
<dbReference type="NCBIfam" id="TIGR00152">
    <property type="entry name" value="dephospho-CoA kinase"/>
    <property type="match status" value="1"/>
</dbReference>
<keyword evidence="1" id="KW-0547">Nucleotide-binding</keyword>